<organism evidence="2 3">
    <name type="scientific">Coptis chinensis</name>
    <dbReference type="NCBI Taxonomy" id="261450"/>
    <lineage>
        <taxon>Eukaryota</taxon>
        <taxon>Viridiplantae</taxon>
        <taxon>Streptophyta</taxon>
        <taxon>Embryophyta</taxon>
        <taxon>Tracheophyta</taxon>
        <taxon>Spermatophyta</taxon>
        <taxon>Magnoliopsida</taxon>
        <taxon>Ranunculales</taxon>
        <taxon>Ranunculaceae</taxon>
        <taxon>Coptidoideae</taxon>
        <taxon>Coptis</taxon>
    </lineage>
</organism>
<reference evidence="2 3" key="1">
    <citation type="submission" date="2020-10" db="EMBL/GenBank/DDBJ databases">
        <title>The Coptis chinensis genome and diversification of protoberbering-type alkaloids.</title>
        <authorList>
            <person name="Wang B."/>
            <person name="Shu S."/>
            <person name="Song C."/>
            <person name="Liu Y."/>
        </authorList>
    </citation>
    <scope>NUCLEOTIDE SEQUENCE [LARGE SCALE GENOMIC DNA]</scope>
    <source>
        <strain evidence="2">HL-2020</strain>
        <tissue evidence="2">Leaf</tissue>
    </source>
</reference>
<protein>
    <submittedName>
        <fullName evidence="2">Uncharacterized protein</fullName>
    </submittedName>
</protein>
<gene>
    <name evidence="2" type="ORF">IFM89_003537</name>
</gene>
<dbReference type="PANTHER" id="PTHR33783">
    <property type="entry name" value="PROTEIN HAIKU1"/>
    <property type="match status" value="1"/>
</dbReference>
<evidence type="ECO:0000313" key="2">
    <source>
        <dbReference type="EMBL" id="KAF9623610.1"/>
    </source>
</evidence>
<feature type="compositionally biased region" description="Low complexity" evidence="1">
    <location>
        <begin position="171"/>
        <end position="186"/>
    </location>
</feature>
<dbReference type="PANTHER" id="PTHR33783:SF1">
    <property type="entry name" value="PROTEIN HAIKU1"/>
    <property type="match status" value="1"/>
</dbReference>
<name>A0A835ITK8_9MAGN</name>
<feature type="compositionally biased region" description="Pro residues" evidence="1">
    <location>
        <begin position="72"/>
        <end position="85"/>
    </location>
</feature>
<evidence type="ECO:0000313" key="3">
    <source>
        <dbReference type="Proteomes" id="UP000631114"/>
    </source>
</evidence>
<dbReference type="AlphaFoldDB" id="A0A835ITK8"/>
<dbReference type="EMBL" id="JADFTS010000001">
    <property type="protein sequence ID" value="KAF9623610.1"/>
    <property type="molecule type" value="Genomic_DNA"/>
</dbReference>
<proteinExistence type="predicted"/>
<accession>A0A835ITK8</accession>
<evidence type="ECO:0000256" key="1">
    <source>
        <dbReference type="SAM" id="MobiDB-lite"/>
    </source>
</evidence>
<feature type="region of interest" description="Disordered" evidence="1">
    <location>
        <begin position="55"/>
        <end position="142"/>
    </location>
</feature>
<dbReference type="OrthoDB" id="783585at2759"/>
<feature type="compositionally biased region" description="Low complexity" evidence="1">
    <location>
        <begin position="193"/>
        <end position="208"/>
    </location>
</feature>
<sequence length="362" mass="39481">MMDAQYTRTFISVLTRIGDHLYGSGFALFNPQYGMSTSRLISEFCRKFQSIPNSRTRTVLTGSPSHSSNNNTPPPRPPHNAPKPPSMRLQRIRPPPLSPIARPQHHNAHPALAPPPNHFNNGFVRPPPQMVQQPQYPPHGDAGWNTTAESPISAYMRYLQNSMNGGPSPRPIQGQIPYQHPPQGHGQPPPPVQGLLPTPSASAAFPSPRGGNGPPLLPSPTSQFLLPSPSAYMNLLSPRSPYPPLSPGFQFPPPLTPGFFSPFSHQSGILGPGPHPPPSPGMMFPPSPSVNFLQFKSSRKCKSFCNGPELKVLKSKVYGVGDVEDLDQITHVLGGELDYFPSTYLGLPLRTKTYAVLIEKMK</sequence>
<keyword evidence="3" id="KW-1185">Reference proteome</keyword>
<feature type="region of interest" description="Disordered" evidence="1">
    <location>
        <begin position="161"/>
        <end position="223"/>
    </location>
</feature>
<dbReference type="InterPro" id="IPR039612">
    <property type="entry name" value="VQ_5/9/14"/>
</dbReference>
<dbReference type="Proteomes" id="UP000631114">
    <property type="component" value="Unassembled WGS sequence"/>
</dbReference>
<comment type="caution">
    <text evidence="2">The sequence shown here is derived from an EMBL/GenBank/DDBJ whole genome shotgun (WGS) entry which is preliminary data.</text>
</comment>